<evidence type="ECO:0000259" key="2">
    <source>
        <dbReference type="Pfam" id="PF21986"/>
    </source>
</evidence>
<keyword evidence="4" id="KW-1185">Reference proteome</keyword>
<accession>A0A6B2JMW2</accession>
<dbReference type="AlphaFoldDB" id="A0A6B2JMW2"/>
<dbReference type="PANTHER" id="PTHR11895">
    <property type="entry name" value="TRANSAMIDASE"/>
    <property type="match status" value="1"/>
</dbReference>
<proteinExistence type="predicted"/>
<dbReference type="Gene3D" id="3.10.490.10">
    <property type="entry name" value="Gamma-glutamyl cyclotransferase-like"/>
    <property type="match status" value="1"/>
</dbReference>
<reference evidence="3 4" key="1">
    <citation type="submission" date="2020-02" db="EMBL/GenBank/DDBJ databases">
        <title>Pseudoroseicyclus tamarix, sp. nov., isolated from offshore sediment of a Tamarix chinensis forest.</title>
        <authorList>
            <person name="Gai Y."/>
        </authorList>
    </citation>
    <scope>NUCLEOTIDE SEQUENCE [LARGE SCALE GENOMIC DNA]</scope>
    <source>
        <strain evidence="3 4">CLL3-39</strain>
    </source>
</reference>
<feature type="domain" description="Allophanate hydrolase C-terminal" evidence="2">
    <location>
        <begin position="477"/>
        <end position="598"/>
    </location>
</feature>
<dbReference type="Gene3D" id="1.20.58.1700">
    <property type="match status" value="1"/>
</dbReference>
<dbReference type="SUPFAM" id="SSF75304">
    <property type="entry name" value="Amidase signature (AS) enzymes"/>
    <property type="match status" value="1"/>
</dbReference>
<dbReference type="RefSeq" id="WP_163889946.1">
    <property type="nucleotide sequence ID" value="NZ_JAAFYS010000001.1"/>
</dbReference>
<dbReference type="NCBIfam" id="NF006043">
    <property type="entry name" value="PRK08186.1"/>
    <property type="match status" value="1"/>
</dbReference>
<feature type="domain" description="Amidase" evidence="1">
    <location>
        <begin position="29"/>
        <end position="439"/>
    </location>
</feature>
<dbReference type="InterPro" id="IPR000120">
    <property type="entry name" value="Amidase"/>
</dbReference>
<dbReference type="InterPro" id="IPR036928">
    <property type="entry name" value="AS_sf"/>
</dbReference>
<name>A0A6B2JMW2_9RHOB</name>
<dbReference type="PANTHER" id="PTHR11895:SF169">
    <property type="entry name" value="GLUTAMYL-TRNA(GLN) AMIDOTRANSFERASE"/>
    <property type="match status" value="1"/>
</dbReference>
<dbReference type="InterPro" id="IPR023631">
    <property type="entry name" value="Amidase_dom"/>
</dbReference>
<organism evidence="3 4">
    <name type="scientific">Pseudoroseicyclus tamaricis</name>
    <dbReference type="NCBI Taxonomy" id="2705421"/>
    <lineage>
        <taxon>Bacteria</taxon>
        <taxon>Pseudomonadati</taxon>
        <taxon>Pseudomonadota</taxon>
        <taxon>Alphaproteobacteria</taxon>
        <taxon>Rhodobacterales</taxon>
        <taxon>Paracoccaceae</taxon>
        <taxon>Pseudoroseicyclus</taxon>
    </lineage>
</organism>
<dbReference type="InterPro" id="IPR014085">
    <property type="entry name" value="Allophanate_hydrolase"/>
</dbReference>
<comment type="caution">
    <text evidence="3">The sequence shown here is derived from an EMBL/GenBank/DDBJ whole genome shotgun (WGS) entry which is preliminary data.</text>
</comment>
<dbReference type="Gene3D" id="3.90.1300.10">
    <property type="entry name" value="Amidase signature (AS) domain"/>
    <property type="match status" value="1"/>
</dbReference>
<keyword evidence="3" id="KW-0378">Hydrolase</keyword>
<protein>
    <submittedName>
        <fullName evidence="3">Allophanate hydrolase</fullName>
        <ecNumber evidence="3">3.5.1.54</ecNumber>
    </submittedName>
</protein>
<sequence length="605" mass="61538">MDAKSVGAPDLGAAALRRRYAAGEPAEAVIAEVYARIRAVADGGIFITLRPESEVAAEAAALPPFDPETHPLWGVPIAVKDNIDVAGLPTTAACPAFAYRPDTDAFVVARLRAAGALVIGKTNLDQFATGLVGVRSPYPAPRNALDPSLVPGGSSSGSAVAVAQGIVTLALGTDTAGSGRVPAALNNIVGVKPTLGLLSASGMVPACRTLDTISIFSAGVADSWTALQVAAGYDADDAYARRFPAPALDAPPAPVIGVPDAASRRFFGDAAEEAAFDAAVARLTALGARLVEVDLSPCFEIAEMLYSGAWVAERMAAVEETYRGRPGALHPVTKGIISAADRLTAVDAFRGFYRLAELRRAAEPALEGLDALCVPTIPGPVTMAEIEEDPVGPNSRLGTYTNFVNLMDLCALAVPTAPGPASRPGSVTLLAPAGHDGRLVALAARIERDAAVIPGNGLPRPAPLDFPAGARPGEAVVAAVGAHMSGLPLNGELTALGARCLGPARTSADYRLFALPGTTPPKPGLLRVGSGGRAVEVELWAMPLAGLGPFLAGIPAPLTLGTLTLEGGGRCTGFLVEAAATAGATDITSHGGWRAYLAAAEELPV</sequence>
<dbReference type="GO" id="GO:0004039">
    <property type="term" value="F:allophanate hydrolase activity"/>
    <property type="evidence" value="ECO:0007669"/>
    <property type="project" value="UniProtKB-EC"/>
</dbReference>
<gene>
    <name evidence="3" type="primary">atzF</name>
    <name evidence="3" type="ORF">GZA08_03380</name>
</gene>
<dbReference type="EMBL" id="JAAGAB010000001">
    <property type="protein sequence ID" value="NDV00007.1"/>
    <property type="molecule type" value="Genomic_DNA"/>
</dbReference>
<dbReference type="Pfam" id="PF01425">
    <property type="entry name" value="Amidase"/>
    <property type="match status" value="1"/>
</dbReference>
<evidence type="ECO:0000313" key="3">
    <source>
        <dbReference type="EMBL" id="NDV00007.1"/>
    </source>
</evidence>
<evidence type="ECO:0000313" key="4">
    <source>
        <dbReference type="Proteomes" id="UP000474757"/>
    </source>
</evidence>
<dbReference type="EC" id="3.5.1.54" evidence="3"/>
<dbReference type="NCBIfam" id="TIGR02713">
    <property type="entry name" value="allophanate_hyd"/>
    <property type="match status" value="1"/>
</dbReference>
<dbReference type="InterPro" id="IPR053844">
    <property type="entry name" value="AH_C"/>
</dbReference>
<dbReference type="Proteomes" id="UP000474757">
    <property type="component" value="Unassembled WGS sequence"/>
</dbReference>
<evidence type="ECO:0000259" key="1">
    <source>
        <dbReference type="Pfam" id="PF01425"/>
    </source>
</evidence>
<dbReference type="Pfam" id="PF21986">
    <property type="entry name" value="AH_C"/>
    <property type="match status" value="1"/>
</dbReference>